<dbReference type="EnsemblMetazoa" id="G8782.1">
    <property type="protein sequence ID" value="G8782.1:cds"/>
    <property type="gene ID" value="G8782"/>
</dbReference>
<evidence type="ECO:0000256" key="3">
    <source>
        <dbReference type="SAM" id="SignalP"/>
    </source>
</evidence>
<organism evidence="4 5">
    <name type="scientific">Magallana gigas</name>
    <name type="common">Pacific oyster</name>
    <name type="synonym">Crassostrea gigas</name>
    <dbReference type="NCBI Taxonomy" id="29159"/>
    <lineage>
        <taxon>Eukaryota</taxon>
        <taxon>Metazoa</taxon>
        <taxon>Spiralia</taxon>
        <taxon>Lophotrochozoa</taxon>
        <taxon>Mollusca</taxon>
        <taxon>Bivalvia</taxon>
        <taxon>Autobranchia</taxon>
        <taxon>Pteriomorphia</taxon>
        <taxon>Ostreida</taxon>
        <taxon>Ostreoidea</taxon>
        <taxon>Ostreidae</taxon>
        <taxon>Magallana</taxon>
    </lineage>
</organism>
<name>A0A8W8P0F8_MAGGI</name>
<evidence type="ECO:0000256" key="2">
    <source>
        <dbReference type="ARBA" id="ARBA00022801"/>
    </source>
</evidence>
<feature type="signal peptide" evidence="3">
    <location>
        <begin position="1"/>
        <end position="19"/>
    </location>
</feature>
<keyword evidence="2" id="KW-0378">Hydrolase</keyword>
<proteinExistence type="inferred from homology"/>
<evidence type="ECO:0000313" key="4">
    <source>
        <dbReference type="EnsemblMetazoa" id="G8782.1:cds"/>
    </source>
</evidence>
<accession>A0A8W8P0F8</accession>
<dbReference type="PANTHER" id="PTHR10858:SF23">
    <property type="entry name" value="DEOXYRIBONUCLEASE II"/>
    <property type="match status" value="1"/>
</dbReference>
<evidence type="ECO:0000313" key="5">
    <source>
        <dbReference type="Proteomes" id="UP000005408"/>
    </source>
</evidence>
<dbReference type="Pfam" id="PF03265">
    <property type="entry name" value="DNase_II"/>
    <property type="match status" value="2"/>
</dbReference>
<dbReference type="GO" id="GO:0006309">
    <property type="term" value="P:apoptotic DNA fragmentation"/>
    <property type="evidence" value="ECO:0007669"/>
    <property type="project" value="TreeGrafter"/>
</dbReference>
<feature type="chain" id="PRO_5036456006" evidence="3">
    <location>
        <begin position="20"/>
        <end position="322"/>
    </location>
</feature>
<protein>
    <submittedName>
        <fullName evidence="4">Uncharacterized protein</fullName>
    </submittedName>
</protein>
<reference evidence="4" key="1">
    <citation type="submission" date="2022-08" db="UniProtKB">
        <authorList>
            <consortium name="EnsemblMetazoa"/>
        </authorList>
    </citation>
    <scope>IDENTIFICATION</scope>
    <source>
        <strain evidence="4">05x7-T-G4-1.051#20</strain>
    </source>
</reference>
<dbReference type="Proteomes" id="UP000005408">
    <property type="component" value="Unassembled WGS sequence"/>
</dbReference>
<comment type="similarity">
    <text evidence="1">Belongs to the DNase II family.</text>
</comment>
<dbReference type="CDD" id="cd09120">
    <property type="entry name" value="PLDc_DNaseII_1"/>
    <property type="match status" value="1"/>
</dbReference>
<keyword evidence="3" id="KW-0732">Signal</keyword>
<dbReference type="PANTHER" id="PTHR10858">
    <property type="entry name" value="DEOXYRIBONUCLEASE II"/>
    <property type="match status" value="1"/>
</dbReference>
<dbReference type="AlphaFoldDB" id="A0A8W8P0F8"/>
<evidence type="ECO:0000256" key="1">
    <source>
        <dbReference type="ARBA" id="ARBA00007527"/>
    </source>
</evidence>
<keyword evidence="5" id="KW-1185">Reference proteome</keyword>
<dbReference type="GO" id="GO:0004531">
    <property type="term" value="F:deoxyribonuclease II activity"/>
    <property type="evidence" value="ECO:0007669"/>
    <property type="project" value="InterPro"/>
</dbReference>
<dbReference type="InterPro" id="IPR004947">
    <property type="entry name" value="DNase_II"/>
</dbReference>
<sequence>MKQLLLLICFLGYPRSTHGAINCKNPSGRAVDWFILFKLPKLNTGKVHTVGTEFFYMDADNQNFKITTMQNVIRPNRNPLFQTLKPLYSNSPFIQSYAMYNDQEPSGKKAAQTKAHSKGALAFDKSNGFWMISGIPRFPAEVSEGYHFSDEQKPFGQTVLCVTVPNKVKELIEKIFKTTNPNIYDQRNFTVWEGKPASKINLDFRTSGNNLVKVFAKSAKIGKKDTYTQLISPGLKSKLNVDTWRPNLRNGKKVAENEPFTCVGDLNRQETQFKRGGLSLCLKNKKVAETFRELYAKPGQIPTCKMSSRKNRKICQHRQKLL</sequence>
<dbReference type="OrthoDB" id="10261598at2759"/>